<keyword evidence="7" id="KW-1185">Reference proteome</keyword>
<dbReference type="GeneID" id="75140762"/>
<dbReference type="PANTHER" id="PTHR37326">
    <property type="entry name" value="BLL3975 PROTEIN"/>
    <property type="match status" value="1"/>
</dbReference>
<dbReference type="RefSeq" id="WP_080994263.1">
    <property type="nucleotide sequence ID" value="NZ_CP104006.1"/>
</dbReference>
<reference evidence="6" key="1">
    <citation type="submission" date="2022-08" db="EMBL/GenBank/DDBJ databases">
        <authorList>
            <person name="Bogun A."/>
            <person name="Kislichkina A."/>
            <person name="Solomentsev V."/>
            <person name="Skryabin Y."/>
            <person name="Sizova A."/>
            <person name="Platonov M."/>
            <person name="Dentovskaya S."/>
        </authorList>
    </citation>
    <scope>NUCLEOTIDE SEQUENCE</scope>
    <source>
        <strain evidence="6">SCPM-O-B-7604</strain>
    </source>
</reference>
<name>A0ABY5UJ28_9GAMM</name>
<evidence type="ECO:0000313" key="7">
    <source>
        <dbReference type="Proteomes" id="UP001057860"/>
    </source>
</evidence>
<dbReference type="EMBL" id="CP104006">
    <property type="protein sequence ID" value="UWM43483.1"/>
    <property type="molecule type" value="Genomic_DNA"/>
</dbReference>
<evidence type="ECO:0000313" key="6">
    <source>
        <dbReference type="EMBL" id="UWM43483.1"/>
    </source>
</evidence>
<evidence type="ECO:0000256" key="2">
    <source>
        <dbReference type="ARBA" id="ARBA00022723"/>
    </source>
</evidence>
<evidence type="ECO:0000256" key="4">
    <source>
        <dbReference type="ARBA" id="ARBA00022833"/>
    </source>
</evidence>
<feature type="domain" description="Succinylglutamate desuccinylase/Aspartoacylase catalytic" evidence="5">
    <location>
        <begin position="48"/>
        <end position="237"/>
    </location>
</feature>
<keyword evidence="4" id="KW-0862">Zinc</keyword>
<evidence type="ECO:0000259" key="5">
    <source>
        <dbReference type="Pfam" id="PF24827"/>
    </source>
</evidence>
<evidence type="ECO:0000256" key="3">
    <source>
        <dbReference type="ARBA" id="ARBA00022801"/>
    </source>
</evidence>
<dbReference type="InterPro" id="IPR055438">
    <property type="entry name" value="AstE_AspA_cat"/>
</dbReference>
<dbReference type="Gene3D" id="3.40.630.10">
    <property type="entry name" value="Zn peptidases"/>
    <property type="match status" value="1"/>
</dbReference>
<organism evidence="6 7">
    <name type="scientific">Yersinia alsatica</name>
    <dbReference type="NCBI Taxonomy" id="2890317"/>
    <lineage>
        <taxon>Bacteria</taxon>
        <taxon>Pseudomonadati</taxon>
        <taxon>Pseudomonadota</taxon>
        <taxon>Gammaproteobacteria</taxon>
        <taxon>Enterobacterales</taxon>
        <taxon>Yersiniaceae</taxon>
        <taxon>Yersinia</taxon>
    </lineage>
</organism>
<dbReference type="PANTHER" id="PTHR37326:SF1">
    <property type="entry name" value="BLL3975 PROTEIN"/>
    <property type="match status" value="1"/>
</dbReference>
<keyword evidence="3" id="KW-0378">Hydrolase</keyword>
<dbReference type="Proteomes" id="UP001057860">
    <property type="component" value="Chromosome"/>
</dbReference>
<evidence type="ECO:0000256" key="1">
    <source>
        <dbReference type="ARBA" id="ARBA00001947"/>
    </source>
</evidence>
<proteinExistence type="predicted"/>
<protein>
    <submittedName>
        <fullName evidence="6">Succinylglutamate desuccinylase/aspartoacylase family protein</fullName>
    </submittedName>
</protein>
<dbReference type="InterPro" id="IPR053138">
    <property type="entry name" value="N-alpha-Ac-DABA_deacetylase"/>
</dbReference>
<accession>A0ABY5UJ28</accession>
<sequence>MSKNSVSSSYSKHAIGQSGQLSWGVLSFTHPTLAGLELPYFDIKAPQAGPALAIIAGMHPNEVSAMEAALRLKDYFAEHLVSGSVSILPVLNMPGLYLHSEFVCPEDNKNINFLSPGSPQGSFSEVLIDAVLNSWAQEAAVFIDLHGGDLREDVAKFVMCQWVGDEEFDNITSLLAHQFDADAIVEFAVDQTNNRGRATNELPWLGRHAVMSEGGANGILDEENTQFHFNGVANIARQLGLTSDPSVTQTRRNIVVDNFAKVEAPFSGRWYLEIVAGEQVSRGQCLGVIKNLYGEWVADVIAPFSGLILMLVNHNIVNQGEWLISLAPTPSGRQQ</sequence>
<dbReference type="SUPFAM" id="SSF53187">
    <property type="entry name" value="Zn-dependent exopeptidases"/>
    <property type="match status" value="1"/>
</dbReference>
<comment type="cofactor">
    <cofactor evidence="1">
        <name>Zn(2+)</name>
        <dbReference type="ChEBI" id="CHEBI:29105"/>
    </cofactor>
</comment>
<dbReference type="Pfam" id="PF24827">
    <property type="entry name" value="AstE_AspA_cat"/>
    <property type="match status" value="1"/>
</dbReference>
<gene>
    <name evidence="6" type="ORF">N0H69_12145</name>
</gene>
<keyword evidence="2" id="KW-0479">Metal-binding</keyword>